<evidence type="ECO:0000313" key="2">
    <source>
        <dbReference type="Proteomes" id="UP000276133"/>
    </source>
</evidence>
<gene>
    <name evidence="1" type="ORF">BpHYR1_035546</name>
</gene>
<comment type="caution">
    <text evidence="1">The sequence shown here is derived from an EMBL/GenBank/DDBJ whole genome shotgun (WGS) entry which is preliminary data.</text>
</comment>
<feature type="non-terminal residue" evidence="1">
    <location>
        <position position="75"/>
    </location>
</feature>
<evidence type="ECO:0000313" key="1">
    <source>
        <dbReference type="EMBL" id="RNA17575.1"/>
    </source>
</evidence>
<dbReference type="AlphaFoldDB" id="A0A3M7R2W6"/>
<dbReference type="EC" id="3.1.3.31" evidence="1"/>
<reference evidence="1 2" key="1">
    <citation type="journal article" date="2018" name="Sci. Rep.">
        <title>Genomic signatures of local adaptation to the degree of environmental predictability in rotifers.</title>
        <authorList>
            <person name="Franch-Gras L."/>
            <person name="Hahn C."/>
            <person name="Garcia-Roger E.M."/>
            <person name="Carmona M.J."/>
            <person name="Serra M."/>
            <person name="Gomez A."/>
        </authorList>
    </citation>
    <scope>NUCLEOTIDE SEQUENCE [LARGE SCALE GENOMIC DNA]</scope>
    <source>
        <strain evidence="1">HYR1</strain>
    </source>
</reference>
<keyword evidence="2" id="KW-1185">Reference proteome</keyword>
<protein>
    <submittedName>
        <fullName evidence="1">Cytosolic purine 5-nucleotidase-like</fullName>
        <ecNumber evidence="1">3.1.3.31</ecNumber>
        <ecNumber evidence="1">3.1.3.41</ecNumber>
        <ecNumber evidence="1">3.1.3.5</ecNumber>
    </submittedName>
</protein>
<dbReference type="EC" id="3.1.3.41" evidence="1"/>
<name>A0A3M7R2W6_BRAPC</name>
<keyword evidence="1" id="KW-0378">Hydrolase</keyword>
<proteinExistence type="predicted"/>
<dbReference type="OrthoDB" id="10252832at2759"/>
<dbReference type="EMBL" id="REGN01004428">
    <property type="protein sequence ID" value="RNA17575.1"/>
    <property type="molecule type" value="Genomic_DNA"/>
</dbReference>
<organism evidence="1 2">
    <name type="scientific">Brachionus plicatilis</name>
    <name type="common">Marine rotifer</name>
    <name type="synonym">Brachionus muelleri</name>
    <dbReference type="NCBI Taxonomy" id="10195"/>
    <lineage>
        <taxon>Eukaryota</taxon>
        <taxon>Metazoa</taxon>
        <taxon>Spiralia</taxon>
        <taxon>Gnathifera</taxon>
        <taxon>Rotifera</taxon>
        <taxon>Eurotatoria</taxon>
        <taxon>Monogononta</taxon>
        <taxon>Pseudotrocha</taxon>
        <taxon>Ploima</taxon>
        <taxon>Brachionidae</taxon>
        <taxon>Brachionus</taxon>
    </lineage>
</organism>
<dbReference type="GO" id="GO:0008253">
    <property type="term" value="F:5'-nucleotidase activity"/>
    <property type="evidence" value="ECO:0007669"/>
    <property type="project" value="UniProtKB-EC"/>
</dbReference>
<dbReference type="Proteomes" id="UP000276133">
    <property type="component" value="Unassembled WGS sequence"/>
</dbReference>
<dbReference type="STRING" id="10195.A0A3M7R2W6"/>
<sequence>MKLNAEKLQFVSSSSLKQTAIFFKFRDFDSSSKNCPNISSIKHQIQRCIHEMDMSYGLIGSLFRSGSRQTHFASQ</sequence>
<accession>A0A3M7R2W6</accession>
<dbReference type="EC" id="3.1.3.5" evidence="1"/>